<evidence type="ECO:0000256" key="2">
    <source>
        <dbReference type="ARBA" id="ARBA00010617"/>
    </source>
</evidence>
<comment type="similarity">
    <text evidence="2 8">Belongs to the cytochrome P450 family.</text>
</comment>
<sequence length="390" mass="42692">MLESIDSDFFADPHSYYRRWRATGAGAHPVRFPDGVVRWIVTDYANGRATLANPLLRKSFSGALAVIKTKRDETAASDPRAVALLSHMLATDPPEHTRLRKLVTKAFTTRAVAGLRPHIVDIATSLLDDIGDAERVDLIKAFAEPLPITVICELLGVPFEDRAKFQAWTSSILSVVGRDEDARRTSVLEMALYLRNDLLSELTRVTDDGDRLSEQELVAMAFLLLVAGHETTVNLIGNGVTALLRAPGQWDALRADLDRVPAAVESLLRFDGPVNLSTIRYTEEPVTIGNTEIPAGELVFVALPSANHDDAHFTNPDELDLDAPTTGHLAFGHGIHFCVGAPLARLEAQIAFTALLERYPNLRIDPDAAELSYQPSTLIRGLTSLPVLLR</sequence>
<organism evidence="9 10">
    <name type="scientific">Nocardia camponoti</name>
    <dbReference type="NCBI Taxonomy" id="1616106"/>
    <lineage>
        <taxon>Bacteria</taxon>
        <taxon>Bacillati</taxon>
        <taxon>Actinomycetota</taxon>
        <taxon>Actinomycetes</taxon>
        <taxon>Mycobacteriales</taxon>
        <taxon>Nocardiaceae</taxon>
        <taxon>Nocardia</taxon>
    </lineage>
</organism>
<evidence type="ECO:0000256" key="4">
    <source>
        <dbReference type="ARBA" id="ARBA00022723"/>
    </source>
</evidence>
<dbReference type="PROSITE" id="PS00086">
    <property type="entry name" value="CYTOCHROME_P450"/>
    <property type="match status" value="1"/>
</dbReference>
<dbReference type="PRINTS" id="PR00359">
    <property type="entry name" value="BP450"/>
</dbReference>
<evidence type="ECO:0000256" key="6">
    <source>
        <dbReference type="ARBA" id="ARBA00023004"/>
    </source>
</evidence>
<keyword evidence="3 8" id="KW-0349">Heme</keyword>
<name>A0A917V4X0_9NOCA</name>
<dbReference type="InterPro" id="IPR001128">
    <property type="entry name" value="Cyt_P450"/>
</dbReference>
<evidence type="ECO:0000313" key="10">
    <source>
        <dbReference type="Proteomes" id="UP000612956"/>
    </source>
</evidence>
<dbReference type="GO" id="GO:0005506">
    <property type="term" value="F:iron ion binding"/>
    <property type="evidence" value="ECO:0007669"/>
    <property type="project" value="InterPro"/>
</dbReference>
<dbReference type="Pfam" id="PF00067">
    <property type="entry name" value="p450"/>
    <property type="match status" value="1"/>
</dbReference>
<dbReference type="GO" id="GO:0004497">
    <property type="term" value="F:monooxygenase activity"/>
    <property type="evidence" value="ECO:0007669"/>
    <property type="project" value="UniProtKB-KW"/>
</dbReference>
<evidence type="ECO:0000256" key="3">
    <source>
        <dbReference type="ARBA" id="ARBA00022617"/>
    </source>
</evidence>
<gene>
    <name evidence="9" type="ORF">GCM10011591_07260</name>
</gene>
<evidence type="ECO:0000256" key="5">
    <source>
        <dbReference type="ARBA" id="ARBA00023002"/>
    </source>
</evidence>
<keyword evidence="4 8" id="KW-0479">Metal-binding</keyword>
<keyword evidence="6 8" id="KW-0408">Iron</keyword>
<dbReference type="GO" id="GO:0016705">
    <property type="term" value="F:oxidoreductase activity, acting on paired donors, with incorporation or reduction of molecular oxygen"/>
    <property type="evidence" value="ECO:0007669"/>
    <property type="project" value="InterPro"/>
</dbReference>
<protein>
    <submittedName>
        <fullName evidence="9">Cytochrome P450</fullName>
    </submittedName>
</protein>
<dbReference type="InterPro" id="IPR017972">
    <property type="entry name" value="Cyt_P450_CS"/>
</dbReference>
<comment type="cofactor">
    <cofactor evidence="1">
        <name>heme</name>
        <dbReference type="ChEBI" id="CHEBI:30413"/>
    </cofactor>
</comment>
<evidence type="ECO:0000256" key="8">
    <source>
        <dbReference type="RuleBase" id="RU000461"/>
    </source>
</evidence>
<dbReference type="InterPro" id="IPR036396">
    <property type="entry name" value="Cyt_P450_sf"/>
</dbReference>
<proteinExistence type="inferred from homology"/>
<dbReference type="Proteomes" id="UP000612956">
    <property type="component" value="Unassembled WGS sequence"/>
</dbReference>
<reference evidence="9" key="2">
    <citation type="submission" date="2020-09" db="EMBL/GenBank/DDBJ databases">
        <authorList>
            <person name="Sun Q."/>
            <person name="Zhou Y."/>
        </authorList>
    </citation>
    <scope>NUCLEOTIDE SEQUENCE</scope>
    <source>
        <strain evidence="9">CGMCC 4.7278</strain>
    </source>
</reference>
<dbReference type="PANTHER" id="PTHR46696">
    <property type="entry name" value="P450, PUTATIVE (EUROFUNG)-RELATED"/>
    <property type="match status" value="1"/>
</dbReference>
<evidence type="ECO:0000256" key="1">
    <source>
        <dbReference type="ARBA" id="ARBA00001971"/>
    </source>
</evidence>
<evidence type="ECO:0000313" key="9">
    <source>
        <dbReference type="EMBL" id="GGK38164.1"/>
    </source>
</evidence>
<keyword evidence="5 8" id="KW-0560">Oxidoreductase</keyword>
<accession>A0A917V4X0</accession>
<dbReference type="InterPro" id="IPR002397">
    <property type="entry name" value="Cyt_P450_B"/>
</dbReference>
<dbReference type="FunFam" id="1.10.630.10:FF:000018">
    <property type="entry name" value="Cytochrome P450 monooxygenase"/>
    <property type="match status" value="1"/>
</dbReference>
<dbReference type="Gene3D" id="1.10.630.10">
    <property type="entry name" value="Cytochrome P450"/>
    <property type="match status" value="1"/>
</dbReference>
<reference evidence="9" key="1">
    <citation type="journal article" date="2014" name="Int. J. Syst. Evol. Microbiol.">
        <title>Complete genome sequence of Corynebacterium casei LMG S-19264T (=DSM 44701T), isolated from a smear-ripened cheese.</title>
        <authorList>
            <consortium name="US DOE Joint Genome Institute (JGI-PGF)"/>
            <person name="Walter F."/>
            <person name="Albersmeier A."/>
            <person name="Kalinowski J."/>
            <person name="Ruckert C."/>
        </authorList>
    </citation>
    <scope>NUCLEOTIDE SEQUENCE</scope>
    <source>
        <strain evidence="9">CGMCC 4.7278</strain>
    </source>
</reference>
<dbReference type="PANTHER" id="PTHR46696:SF1">
    <property type="entry name" value="CYTOCHROME P450 YJIB-RELATED"/>
    <property type="match status" value="1"/>
</dbReference>
<evidence type="ECO:0000256" key="7">
    <source>
        <dbReference type="ARBA" id="ARBA00023033"/>
    </source>
</evidence>
<dbReference type="RefSeq" id="WP_188827254.1">
    <property type="nucleotide sequence ID" value="NZ_BMMW01000001.1"/>
</dbReference>
<dbReference type="CDD" id="cd11029">
    <property type="entry name" value="CYP107-like"/>
    <property type="match status" value="1"/>
</dbReference>
<keyword evidence="7 8" id="KW-0503">Monooxygenase</keyword>
<keyword evidence="10" id="KW-1185">Reference proteome</keyword>
<dbReference type="GO" id="GO:0020037">
    <property type="term" value="F:heme binding"/>
    <property type="evidence" value="ECO:0007669"/>
    <property type="project" value="InterPro"/>
</dbReference>
<dbReference type="AlphaFoldDB" id="A0A917V4X0"/>
<dbReference type="SUPFAM" id="SSF48264">
    <property type="entry name" value="Cytochrome P450"/>
    <property type="match status" value="1"/>
</dbReference>
<comment type="caution">
    <text evidence="9">The sequence shown here is derived from an EMBL/GenBank/DDBJ whole genome shotgun (WGS) entry which is preliminary data.</text>
</comment>
<dbReference type="EMBL" id="BMMW01000001">
    <property type="protein sequence ID" value="GGK38164.1"/>
    <property type="molecule type" value="Genomic_DNA"/>
</dbReference>